<keyword evidence="3" id="KW-1133">Transmembrane helix</keyword>
<feature type="domain" description="Fibronectin type-III" evidence="4">
    <location>
        <begin position="28"/>
        <end position="122"/>
    </location>
</feature>
<comment type="subcellular location">
    <subcellularLocation>
        <location evidence="1">Membrane</location>
        <topology evidence="1">Single-pass type I membrane protein</topology>
    </subcellularLocation>
</comment>
<proteinExistence type="predicted"/>
<evidence type="ECO:0000256" key="1">
    <source>
        <dbReference type="ARBA" id="ARBA00004479"/>
    </source>
</evidence>
<feature type="region of interest" description="Disordered" evidence="2">
    <location>
        <begin position="207"/>
        <end position="239"/>
    </location>
</feature>
<dbReference type="SUPFAM" id="SSF49265">
    <property type="entry name" value="Fibronectin type III"/>
    <property type="match status" value="3"/>
</dbReference>
<evidence type="ECO:0000256" key="3">
    <source>
        <dbReference type="SAM" id="Phobius"/>
    </source>
</evidence>
<dbReference type="Proteomes" id="UP001159405">
    <property type="component" value="Unassembled WGS sequence"/>
</dbReference>
<keyword evidence="6" id="KW-1185">Reference proteome</keyword>
<sequence>MFATNKVGSSTASSVITTTTDEEVPNASPANVRGNKVTSTEIFVQWDEVPAEAQNGIIVNYTVTYRELPDGSPIPQVVIAPKRNVTLTGLKKFTNYSITVFASTTKGGGNRSEPIIVITDEDTPTAAPINVRGRNLSSSSILVEWGDVPEPERNGIILSYTVTYEVPPHVPIRRQVVNASARQATLIGLNKFTEYKIAVFANTSKGGGTGSEPIPVKTDEDKPDGKPQNVSGRNTSSTSISVSWEEVQADLRNGIITGYKITYQTLTENDNGFVPAGPDDRQANLTGLKEFVEYNISVVAFTVKGGGPPFVFIVRTDQDKPDGTPQNVRGSNTSSTSISVSWDEVQAELQNGIITGYNITYQSLTENDSGFVKASLNDRQANLTGLKEFVEYNISVVAFTVKGDGPPFVFIVRTDQDKPDGKPQNVRGRNTSSTSISVSWDAVQAELQNGIITGYNITYQSLTENDSGFVTAGPNDRQANLTGLKEFVEYNISVVAFTVKGDGPPFVFIVRTDQDSKSYNPFFSIFITIAITVSVCFYSNAQADVMISTLGGERRNAQRQLRLILYFIKSFYVTIYHVHFNFRVLKKNSNKFFVLLDIFCHCILHSPTPFICLSLSMLYIIQVANKDVTSIGLQISFTMDMIRVSLCKLIISNSSTIFFL</sequence>
<dbReference type="Pfam" id="PF00041">
    <property type="entry name" value="fn3"/>
    <property type="match status" value="5"/>
</dbReference>
<evidence type="ECO:0000313" key="5">
    <source>
        <dbReference type="EMBL" id="CAH3134806.1"/>
    </source>
</evidence>
<comment type="caution">
    <text evidence="5">The sequence shown here is derived from an EMBL/GenBank/DDBJ whole genome shotgun (WGS) entry which is preliminary data.</text>
</comment>
<reference evidence="5 6" key="1">
    <citation type="submission" date="2022-05" db="EMBL/GenBank/DDBJ databases">
        <authorList>
            <consortium name="Genoscope - CEA"/>
            <person name="William W."/>
        </authorList>
    </citation>
    <scope>NUCLEOTIDE SEQUENCE [LARGE SCALE GENOMIC DNA]</scope>
</reference>
<gene>
    <name evidence="5" type="ORF">PLOB_00037609</name>
</gene>
<organism evidence="5 6">
    <name type="scientific">Porites lobata</name>
    <dbReference type="NCBI Taxonomy" id="104759"/>
    <lineage>
        <taxon>Eukaryota</taxon>
        <taxon>Metazoa</taxon>
        <taxon>Cnidaria</taxon>
        <taxon>Anthozoa</taxon>
        <taxon>Hexacorallia</taxon>
        <taxon>Scleractinia</taxon>
        <taxon>Fungiina</taxon>
        <taxon>Poritidae</taxon>
        <taxon>Porites</taxon>
    </lineage>
</organism>
<feature type="region of interest" description="Disordered" evidence="2">
    <location>
        <begin position="1"/>
        <end position="32"/>
    </location>
</feature>
<dbReference type="InterPro" id="IPR036116">
    <property type="entry name" value="FN3_sf"/>
</dbReference>
<evidence type="ECO:0000256" key="2">
    <source>
        <dbReference type="SAM" id="MobiDB-lite"/>
    </source>
</evidence>
<protein>
    <recommendedName>
        <fullName evidence="4">Fibronectin type-III domain-containing protein</fullName>
    </recommendedName>
</protein>
<feature type="transmembrane region" description="Helical" evidence="3">
    <location>
        <begin position="592"/>
        <end position="621"/>
    </location>
</feature>
<name>A0ABN8P5V9_9CNID</name>
<evidence type="ECO:0000259" key="4">
    <source>
        <dbReference type="PROSITE" id="PS50853"/>
    </source>
</evidence>
<dbReference type="Gene3D" id="2.60.40.10">
    <property type="entry name" value="Immunoglobulins"/>
    <property type="match status" value="5"/>
</dbReference>
<dbReference type="InterPro" id="IPR013783">
    <property type="entry name" value="Ig-like_fold"/>
</dbReference>
<dbReference type="InterPro" id="IPR050713">
    <property type="entry name" value="RTP_Phos/Ushers"/>
</dbReference>
<dbReference type="PROSITE" id="PS50853">
    <property type="entry name" value="FN3"/>
    <property type="match status" value="5"/>
</dbReference>
<evidence type="ECO:0000313" key="6">
    <source>
        <dbReference type="Proteomes" id="UP001159405"/>
    </source>
</evidence>
<feature type="compositionally biased region" description="Polar residues" evidence="2">
    <location>
        <begin position="228"/>
        <end position="239"/>
    </location>
</feature>
<keyword evidence="3" id="KW-0472">Membrane</keyword>
<dbReference type="CDD" id="cd00063">
    <property type="entry name" value="FN3"/>
    <property type="match status" value="5"/>
</dbReference>
<dbReference type="PANTHER" id="PTHR46957:SF6">
    <property type="entry name" value="PROTEIN-TYROSINE-PHOSPHATASE"/>
    <property type="match status" value="1"/>
</dbReference>
<feature type="domain" description="Fibronectin type-III" evidence="4">
    <location>
        <begin position="226"/>
        <end position="319"/>
    </location>
</feature>
<feature type="domain" description="Fibronectin type-III" evidence="4">
    <location>
        <begin position="422"/>
        <end position="516"/>
    </location>
</feature>
<accession>A0ABN8P5V9</accession>
<feature type="transmembrane region" description="Helical" evidence="3">
    <location>
        <begin position="522"/>
        <end position="541"/>
    </location>
</feature>
<keyword evidence="3" id="KW-0812">Transmembrane</keyword>
<feature type="domain" description="Fibronectin type-III" evidence="4">
    <location>
        <begin position="324"/>
        <end position="420"/>
    </location>
</feature>
<dbReference type="InterPro" id="IPR003961">
    <property type="entry name" value="FN3_dom"/>
</dbReference>
<dbReference type="PANTHER" id="PTHR46957">
    <property type="entry name" value="CYTOKINE RECEPTOR"/>
    <property type="match status" value="1"/>
</dbReference>
<dbReference type="EMBL" id="CALNXK010000055">
    <property type="protein sequence ID" value="CAH3134806.1"/>
    <property type="molecule type" value="Genomic_DNA"/>
</dbReference>
<feature type="compositionally biased region" description="Low complexity" evidence="2">
    <location>
        <begin position="9"/>
        <end position="19"/>
    </location>
</feature>
<feature type="domain" description="Fibronectin type-III" evidence="4">
    <location>
        <begin position="127"/>
        <end position="221"/>
    </location>
</feature>
<dbReference type="SMART" id="SM00060">
    <property type="entry name" value="FN3"/>
    <property type="match status" value="5"/>
</dbReference>
<feature type="transmembrane region" description="Helical" evidence="3">
    <location>
        <begin position="561"/>
        <end position="580"/>
    </location>
</feature>